<keyword evidence="3" id="KW-1185">Reference proteome</keyword>
<sequence>MRLRAISDLHLAAAHNRAALEALPEHPGDWLIVAGDVAERLEVVDWAFGLLAGRFERVVWVPGNHELWTVARDGPDAARGVARYERLIAIARRHGVVTPEDPFPDWPGPLPDGVSRLVIVPLFLLYDYSFRPDHVALADVVAWADEAHNVCADELHLLPDPFSTRHDWCRARLEETRHRLSRELPAEAHTVLVNHWPLRRDLVRIPRVPRFTPWCGTTETEDWHRRYRAHAVVTGHLHTRRTDIVDGARFEEVSLGYPRQWDHGRGCAGYLRTIL</sequence>
<reference evidence="2" key="2">
    <citation type="submission" date="2020-09" db="EMBL/GenBank/DDBJ databases">
        <authorList>
            <person name="Sun Q."/>
            <person name="Kim S."/>
        </authorList>
    </citation>
    <scope>NUCLEOTIDE SEQUENCE</scope>
    <source>
        <strain evidence="2">KCTC 42651</strain>
    </source>
</reference>
<dbReference type="AlphaFoldDB" id="A0A918XTF0"/>
<evidence type="ECO:0000259" key="1">
    <source>
        <dbReference type="Pfam" id="PF00149"/>
    </source>
</evidence>
<protein>
    <submittedName>
        <fullName evidence="2">Metallophosphoesterase</fullName>
    </submittedName>
</protein>
<name>A0A918XTF0_9PROT</name>
<organism evidence="2 3">
    <name type="scientific">Thalassobaculum fulvum</name>
    <dbReference type="NCBI Taxonomy" id="1633335"/>
    <lineage>
        <taxon>Bacteria</taxon>
        <taxon>Pseudomonadati</taxon>
        <taxon>Pseudomonadota</taxon>
        <taxon>Alphaproteobacteria</taxon>
        <taxon>Rhodospirillales</taxon>
        <taxon>Thalassobaculaceae</taxon>
        <taxon>Thalassobaculum</taxon>
    </lineage>
</organism>
<accession>A0A918XTF0</accession>
<dbReference type="RefSeq" id="WP_189991422.1">
    <property type="nucleotide sequence ID" value="NZ_BMZS01000007.1"/>
</dbReference>
<dbReference type="SUPFAM" id="SSF56300">
    <property type="entry name" value="Metallo-dependent phosphatases"/>
    <property type="match status" value="1"/>
</dbReference>
<evidence type="ECO:0000313" key="2">
    <source>
        <dbReference type="EMBL" id="GHD54558.1"/>
    </source>
</evidence>
<dbReference type="GO" id="GO:0016787">
    <property type="term" value="F:hydrolase activity"/>
    <property type="evidence" value="ECO:0007669"/>
    <property type="project" value="InterPro"/>
</dbReference>
<proteinExistence type="predicted"/>
<dbReference type="InterPro" id="IPR004843">
    <property type="entry name" value="Calcineurin-like_PHP"/>
</dbReference>
<reference evidence="2" key="1">
    <citation type="journal article" date="2014" name="Int. J. Syst. Evol. Microbiol.">
        <title>Complete genome sequence of Corynebacterium casei LMG S-19264T (=DSM 44701T), isolated from a smear-ripened cheese.</title>
        <authorList>
            <consortium name="US DOE Joint Genome Institute (JGI-PGF)"/>
            <person name="Walter F."/>
            <person name="Albersmeier A."/>
            <person name="Kalinowski J."/>
            <person name="Ruckert C."/>
        </authorList>
    </citation>
    <scope>NUCLEOTIDE SEQUENCE</scope>
    <source>
        <strain evidence="2">KCTC 42651</strain>
    </source>
</reference>
<dbReference type="PANTHER" id="PTHR36492:SF2">
    <property type="entry name" value="[ACYL-CARRIER-PROTEIN] PHOSPHODIESTERASE PPTH"/>
    <property type="match status" value="1"/>
</dbReference>
<dbReference type="Proteomes" id="UP000630353">
    <property type="component" value="Unassembled WGS sequence"/>
</dbReference>
<feature type="domain" description="Calcineurin-like phosphoesterase" evidence="1">
    <location>
        <begin position="1"/>
        <end position="239"/>
    </location>
</feature>
<dbReference type="Gene3D" id="3.60.21.10">
    <property type="match status" value="1"/>
</dbReference>
<dbReference type="InterPro" id="IPR052963">
    <property type="entry name" value="Pantetheine_PDE"/>
</dbReference>
<dbReference type="EMBL" id="BMZS01000007">
    <property type="protein sequence ID" value="GHD54558.1"/>
    <property type="molecule type" value="Genomic_DNA"/>
</dbReference>
<dbReference type="InterPro" id="IPR029052">
    <property type="entry name" value="Metallo-depent_PP-like"/>
</dbReference>
<dbReference type="Pfam" id="PF00149">
    <property type="entry name" value="Metallophos"/>
    <property type="match status" value="1"/>
</dbReference>
<evidence type="ECO:0000313" key="3">
    <source>
        <dbReference type="Proteomes" id="UP000630353"/>
    </source>
</evidence>
<comment type="caution">
    <text evidence="2">The sequence shown here is derived from an EMBL/GenBank/DDBJ whole genome shotgun (WGS) entry which is preliminary data.</text>
</comment>
<gene>
    <name evidence="2" type="ORF">GCM10017083_32220</name>
</gene>
<dbReference type="PANTHER" id="PTHR36492">
    <property type="match status" value="1"/>
</dbReference>